<dbReference type="AlphaFoldDB" id="A0A7S8FGQ2"/>
<dbReference type="InterPro" id="IPR013766">
    <property type="entry name" value="Thioredoxin_domain"/>
</dbReference>
<evidence type="ECO:0000313" key="7">
    <source>
        <dbReference type="EMBL" id="QPD05406.1"/>
    </source>
</evidence>
<dbReference type="EMBL" id="CP047423">
    <property type="protein sequence ID" value="QPD05406.1"/>
    <property type="molecule type" value="Genomic_DNA"/>
</dbReference>
<dbReference type="InterPro" id="IPR004799">
    <property type="entry name" value="Periplasmic_diS_OxRdtase_DsbE"/>
</dbReference>
<evidence type="ECO:0000256" key="4">
    <source>
        <dbReference type="ARBA" id="ARBA00023157"/>
    </source>
</evidence>
<dbReference type="GO" id="GO:0017004">
    <property type="term" value="P:cytochrome complex assembly"/>
    <property type="evidence" value="ECO:0007669"/>
    <property type="project" value="UniProtKB-KW"/>
</dbReference>
<dbReference type="CDD" id="cd03010">
    <property type="entry name" value="TlpA_like_DsbE"/>
    <property type="match status" value="1"/>
</dbReference>
<dbReference type="InterPro" id="IPR036249">
    <property type="entry name" value="Thioredoxin-like_sf"/>
</dbReference>
<keyword evidence="3" id="KW-0201">Cytochrome c-type biogenesis</keyword>
<protein>
    <submittedName>
        <fullName evidence="7">Periplasmic thioredoxin of cytochrome c-type biogenesis</fullName>
    </submittedName>
</protein>
<evidence type="ECO:0000313" key="8">
    <source>
        <dbReference type="Proteomes" id="UP000593737"/>
    </source>
</evidence>
<sequence length="175" mass="19677">MNRFLLPLSIFVVVVVFLGVGLTLNPREIPSPLVGKAAPEFSQPQLYDQEKIFSPADLKGKVWLLNFWASWCSGCKTEHPVLMDLAKSGEVPIFGMDYKDQREEALTWLQRWGNPYPVVGVDEAGRVGINYGVYGVPETYVIDKQGVIRYKQIGPLDPDTVEKKILPLVKQLESQ</sequence>
<dbReference type="KEGG" id="nkf:Nkreftii_003180"/>
<dbReference type="SUPFAM" id="SSF52833">
    <property type="entry name" value="Thioredoxin-like"/>
    <property type="match status" value="1"/>
</dbReference>
<dbReference type="PANTHER" id="PTHR42852">
    <property type="entry name" value="THIOL:DISULFIDE INTERCHANGE PROTEIN DSBE"/>
    <property type="match status" value="1"/>
</dbReference>
<dbReference type="NCBIfam" id="TIGR00385">
    <property type="entry name" value="dsbE"/>
    <property type="match status" value="1"/>
</dbReference>
<comment type="subcellular location">
    <subcellularLocation>
        <location evidence="1">Cell envelope</location>
    </subcellularLocation>
</comment>
<comment type="similarity">
    <text evidence="2">Belongs to the thioredoxin family. DsbE subfamily.</text>
</comment>
<reference evidence="7 8" key="1">
    <citation type="journal article" date="2020" name="ISME J.">
        <title>Enrichment and physiological characterization of a novel comammox Nitrospira indicates ammonium inhibition of complete nitrification.</title>
        <authorList>
            <person name="Sakoula D."/>
            <person name="Koch H."/>
            <person name="Frank J."/>
            <person name="Jetten M.S.M."/>
            <person name="van Kessel M.A.H.J."/>
            <person name="Lucker S."/>
        </authorList>
    </citation>
    <scope>NUCLEOTIDE SEQUENCE [LARGE SCALE GENOMIC DNA]</scope>
    <source>
        <strain evidence="7">Comreactor17</strain>
    </source>
</reference>
<evidence type="ECO:0000256" key="1">
    <source>
        <dbReference type="ARBA" id="ARBA00004196"/>
    </source>
</evidence>
<dbReference type="GO" id="GO:0015036">
    <property type="term" value="F:disulfide oxidoreductase activity"/>
    <property type="evidence" value="ECO:0007669"/>
    <property type="project" value="InterPro"/>
</dbReference>
<name>A0A7S8FGQ2_9BACT</name>
<dbReference type="Proteomes" id="UP000593737">
    <property type="component" value="Chromosome"/>
</dbReference>
<dbReference type="PANTHER" id="PTHR42852:SF6">
    <property type="entry name" value="THIOL:DISULFIDE INTERCHANGE PROTEIN DSBE"/>
    <property type="match status" value="1"/>
</dbReference>
<feature type="domain" description="Thioredoxin" evidence="6">
    <location>
        <begin position="32"/>
        <end position="170"/>
    </location>
</feature>
<dbReference type="Gene3D" id="3.40.30.10">
    <property type="entry name" value="Glutaredoxin"/>
    <property type="match status" value="1"/>
</dbReference>
<keyword evidence="4" id="KW-1015">Disulfide bond</keyword>
<evidence type="ECO:0000256" key="2">
    <source>
        <dbReference type="ARBA" id="ARBA00007758"/>
    </source>
</evidence>
<evidence type="ECO:0000256" key="3">
    <source>
        <dbReference type="ARBA" id="ARBA00022748"/>
    </source>
</evidence>
<dbReference type="PROSITE" id="PS51352">
    <property type="entry name" value="THIOREDOXIN_2"/>
    <property type="match status" value="1"/>
</dbReference>
<dbReference type="InterPro" id="IPR050553">
    <property type="entry name" value="Thioredoxin_ResA/DsbE_sf"/>
</dbReference>
<accession>A0A7S8FGQ2</accession>
<organism evidence="7 8">
    <name type="scientific">Candidatus Nitrospira kreftii</name>
    <dbReference type="NCBI Taxonomy" id="2652173"/>
    <lineage>
        <taxon>Bacteria</taxon>
        <taxon>Pseudomonadati</taxon>
        <taxon>Nitrospirota</taxon>
        <taxon>Nitrospiria</taxon>
        <taxon>Nitrospirales</taxon>
        <taxon>Nitrospiraceae</taxon>
        <taxon>Nitrospira</taxon>
    </lineage>
</organism>
<gene>
    <name evidence="7" type="ORF">Nkreftii_003180</name>
</gene>
<dbReference type="InterPro" id="IPR013740">
    <property type="entry name" value="Redoxin"/>
</dbReference>
<dbReference type="GO" id="GO:0030288">
    <property type="term" value="C:outer membrane-bounded periplasmic space"/>
    <property type="evidence" value="ECO:0007669"/>
    <property type="project" value="InterPro"/>
</dbReference>
<evidence type="ECO:0000259" key="6">
    <source>
        <dbReference type="PROSITE" id="PS51352"/>
    </source>
</evidence>
<evidence type="ECO:0000256" key="5">
    <source>
        <dbReference type="ARBA" id="ARBA00023284"/>
    </source>
</evidence>
<keyword evidence="5" id="KW-0676">Redox-active center</keyword>
<dbReference type="Pfam" id="PF08534">
    <property type="entry name" value="Redoxin"/>
    <property type="match status" value="1"/>
</dbReference>
<proteinExistence type="inferred from homology"/>